<gene>
    <name evidence="5" type="ORF">D7Z96_15595</name>
</gene>
<evidence type="ECO:0000256" key="2">
    <source>
        <dbReference type="ARBA" id="ARBA00023125"/>
    </source>
</evidence>
<dbReference type="SMART" id="SM00345">
    <property type="entry name" value="HTH_GNTR"/>
    <property type="match status" value="1"/>
</dbReference>
<dbReference type="EMBL" id="RBNH01000015">
    <property type="protein sequence ID" value="RKO21871.1"/>
    <property type="molecule type" value="Genomic_DNA"/>
</dbReference>
<dbReference type="RefSeq" id="WP_120693076.1">
    <property type="nucleotide sequence ID" value="NZ_RBNH01000015.1"/>
</dbReference>
<dbReference type="AlphaFoldDB" id="A0A3B0FJR8"/>
<evidence type="ECO:0000313" key="5">
    <source>
        <dbReference type="EMBL" id="RKO21871.1"/>
    </source>
</evidence>
<dbReference type="InterPro" id="IPR008920">
    <property type="entry name" value="TF_FadR/GntR_C"/>
</dbReference>
<evidence type="ECO:0000256" key="1">
    <source>
        <dbReference type="ARBA" id="ARBA00023015"/>
    </source>
</evidence>
<evidence type="ECO:0000259" key="4">
    <source>
        <dbReference type="PROSITE" id="PS50949"/>
    </source>
</evidence>
<dbReference type="Pfam" id="PF07729">
    <property type="entry name" value="FCD"/>
    <property type="match status" value="1"/>
</dbReference>
<dbReference type="Pfam" id="PF00392">
    <property type="entry name" value="GntR"/>
    <property type="match status" value="1"/>
</dbReference>
<protein>
    <submittedName>
        <fullName evidence="5">GntR family transcriptional regulator</fullName>
    </submittedName>
</protein>
<comment type="caution">
    <text evidence="5">The sequence shown here is derived from an EMBL/GenBank/DDBJ whole genome shotgun (WGS) entry which is preliminary data.</text>
</comment>
<dbReference type="SUPFAM" id="SSF46785">
    <property type="entry name" value="Winged helix' DNA-binding domain"/>
    <property type="match status" value="1"/>
</dbReference>
<dbReference type="InterPro" id="IPR000524">
    <property type="entry name" value="Tscrpt_reg_HTH_GntR"/>
</dbReference>
<feature type="domain" description="HTH gntR-type" evidence="4">
    <location>
        <begin position="22"/>
        <end position="89"/>
    </location>
</feature>
<reference evidence="6" key="2">
    <citation type="submission" date="2018-10" db="EMBL/GenBank/DDBJ databases">
        <authorList>
            <person name="Wang Y."/>
            <person name="Wang J."/>
            <person name="Yang X."/>
            <person name="Wang Z."/>
            <person name="Huang Y."/>
        </authorList>
    </citation>
    <scope>NUCLEOTIDE SEQUENCE [LARGE SCALE GENOMIC DNA]</scope>
    <source>
        <strain evidence="6">J015</strain>
    </source>
</reference>
<organism evidence="5 6">
    <name type="scientific">Pseudarthrobacter phenanthrenivorans</name>
    <name type="common">Arthrobacter phenanthrenivorans</name>
    <dbReference type="NCBI Taxonomy" id="361575"/>
    <lineage>
        <taxon>Bacteria</taxon>
        <taxon>Bacillati</taxon>
        <taxon>Actinomycetota</taxon>
        <taxon>Actinomycetes</taxon>
        <taxon>Micrococcales</taxon>
        <taxon>Micrococcaceae</taxon>
        <taxon>Pseudarthrobacter</taxon>
    </lineage>
</organism>
<accession>A0A3B0FJR8</accession>
<dbReference type="InterPro" id="IPR036390">
    <property type="entry name" value="WH_DNA-bd_sf"/>
</dbReference>
<sequence>MDAMKDRWNGDDLLSAESQSRSRKRDFVYDAIKRSLIMGEYSLGEELVALKIATTFGTSRQPVMDALRKLQLDGFVEVVPQVGVRVVRPSPAGTVDYYRIFGALEGIAAEMAAERRTASGLVILRNAVELSSRMVEEDPDLPMEEYLSLNRRVHRAIHFLAQPGDTLNIARTYWDRSDFLMAVTSKLGPKQWFLSADHEHHAILDAIANGDGSSARELATQHLVSIGGFVAEKLTEL</sequence>
<dbReference type="InterPro" id="IPR036388">
    <property type="entry name" value="WH-like_DNA-bd_sf"/>
</dbReference>
<evidence type="ECO:0000313" key="6">
    <source>
        <dbReference type="Proteomes" id="UP000273159"/>
    </source>
</evidence>
<proteinExistence type="predicted"/>
<dbReference type="SUPFAM" id="SSF48008">
    <property type="entry name" value="GntR ligand-binding domain-like"/>
    <property type="match status" value="1"/>
</dbReference>
<reference evidence="5 6" key="1">
    <citation type="submission" date="2018-10" db="EMBL/GenBank/DDBJ databases">
        <title>Genome-guide identification and characterization of bacteria that degrade polycyclic aromatic hydrocarbons and resist hexavalent chromium simultaneously.</title>
        <authorList>
            <person name="Feng H."/>
        </authorList>
    </citation>
    <scope>NUCLEOTIDE SEQUENCE [LARGE SCALE GENOMIC DNA]</scope>
    <source>
        <strain evidence="5 6">J015</strain>
    </source>
</reference>
<keyword evidence="1" id="KW-0805">Transcription regulation</keyword>
<keyword evidence="3" id="KW-0804">Transcription</keyword>
<dbReference type="PROSITE" id="PS50949">
    <property type="entry name" value="HTH_GNTR"/>
    <property type="match status" value="1"/>
</dbReference>
<dbReference type="InterPro" id="IPR011711">
    <property type="entry name" value="GntR_C"/>
</dbReference>
<dbReference type="GO" id="GO:0003700">
    <property type="term" value="F:DNA-binding transcription factor activity"/>
    <property type="evidence" value="ECO:0007669"/>
    <property type="project" value="InterPro"/>
</dbReference>
<dbReference type="Gene3D" id="1.20.120.530">
    <property type="entry name" value="GntR ligand-binding domain-like"/>
    <property type="match status" value="1"/>
</dbReference>
<dbReference type="PANTHER" id="PTHR43537:SF24">
    <property type="entry name" value="GLUCONATE OPERON TRANSCRIPTIONAL REPRESSOR"/>
    <property type="match status" value="1"/>
</dbReference>
<evidence type="ECO:0000256" key="3">
    <source>
        <dbReference type="ARBA" id="ARBA00023163"/>
    </source>
</evidence>
<keyword evidence="2" id="KW-0238">DNA-binding</keyword>
<dbReference type="SMART" id="SM00895">
    <property type="entry name" value="FCD"/>
    <property type="match status" value="1"/>
</dbReference>
<dbReference type="Gene3D" id="1.10.10.10">
    <property type="entry name" value="Winged helix-like DNA-binding domain superfamily/Winged helix DNA-binding domain"/>
    <property type="match status" value="1"/>
</dbReference>
<dbReference type="GO" id="GO:0003677">
    <property type="term" value="F:DNA binding"/>
    <property type="evidence" value="ECO:0007669"/>
    <property type="project" value="UniProtKB-KW"/>
</dbReference>
<name>A0A3B0FJR8_PSEPS</name>
<dbReference type="Proteomes" id="UP000273159">
    <property type="component" value="Unassembled WGS sequence"/>
</dbReference>
<dbReference type="PANTHER" id="PTHR43537">
    <property type="entry name" value="TRANSCRIPTIONAL REGULATOR, GNTR FAMILY"/>
    <property type="match status" value="1"/>
</dbReference>